<dbReference type="Pfam" id="PF09383">
    <property type="entry name" value="NIL"/>
    <property type="match status" value="1"/>
</dbReference>
<dbReference type="RefSeq" id="WP_190471577.1">
    <property type="nucleotide sequence ID" value="NZ_JACJSG010000013.1"/>
</dbReference>
<name>A0ABR8D223_9NOST</name>
<dbReference type="EMBL" id="JACJSG010000013">
    <property type="protein sequence ID" value="MBD2501224.1"/>
    <property type="molecule type" value="Genomic_DNA"/>
</dbReference>
<dbReference type="Gene3D" id="3.30.70.260">
    <property type="match status" value="1"/>
</dbReference>
<dbReference type="SUPFAM" id="SSF55021">
    <property type="entry name" value="ACT-like"/>
    <property type="match status" value="1"/>
</dbReference>
<comment type="caution">
    <text evidence="2">The sequence shown here is derived from an EMBL/GenBank/DDBJ whole genome shotgun (WGS) entry which is preliminary data.</text>
</comment>
<reference evidence="2 3" key="1">
    <citation type="journal article" date="2020" name="ISME J.">
        <title>Comparative genomics reveals insights into cyanobacterial evolution and habitat adaptation.</title>
        <authorList>
            <person name="Chen M.Y."/>
            <person name="Teng W.K."/>
            <person name="Zhao L."/>
            <person name="Hu C.X."/>
            <person name="Zhou Y.K."/>
            <person name="Han B.P."/>
            <person name="Song L.R."/>
            <person name="Shu W.S."/>
        </authorList>
    </citation>
    <scope>NUCLEOTIDE SEQUENCE [LARGE SCALE GENOMIC DNA]</scope>
    <source>
        <strain evidence="2 3">FACHB-119</strain>
    </source>
</reference>
<feature type="domain" description="NIL" evidence="1">
    <location>
        <begin position="28"/>
        <end position="102"/>
    </location>
</feature>
<organism evidence="2 3">
    <name type="scientific">Anabaena azotica FACHB-119</name>
    <dbReference type="NCBI Taxonomy" id="947527"/>
    <lineage>
        <taxon>Bacteria</taxon>
        <taxon>Bacillati</taxon>
        <taxon>Cyanobacteriota</taxon>
        <taxon>Cyanophyceae</taxon>
        <taxon>Nostocales</taxon>
        <taxon>Nostocaceae</taxon>
        <taxon>Anabaena</taxon>
        <taxon>Anabaena azotica</taxon>
    </lineage>
</organism>
<dbReference type="SMART" id="SM00930">
    <property type="entry name" value="NIL"/>
    <property type="match status" value="1"/>
</dbReference>
<keyword evidence="3" id="KW-1185">Reference proteome</keyword>
<protein>
    <submittedName>
        <fullName evidence="2">NIL domain-containing protein</fullName>
    </submittedName>
</protein>
<evidence type="ECO:0000313" key="3">
    <source>
        <dbReference type="Proteomes" id="UP000661112"/>
    </source>
</evidence>
<accession>A0ABR8D223</accession>
<dbReference type="Proteomes" id="UP000661112">
    <property type="component" value="Unassembled WGS sequence"/>
</dbReference>
<sequence length="112" mass="12555">MTALNKFNHNFPPKFSLVPSVHEKNQITQIRVRIHIPKNYLKEPVISQLISMYGLVVNITQALLGENTGGEGYFDLTLQGTIKQISSGLAYLEALDIKIEGKANVEGDSWHY</sequence>
<dbReference type="InterPro" id="IPR045865">
    <property type="entry name" value="ACT-like_dom_sf"/>
</dbReference>
<gene>
    <name evidence="2" type="ORF">H6G83_11535</name>
</gene>
<evidence type="ECO:0000313" key="2">
    <source>
        <dbReference type="EMBL" id="MBD2501224.1"/>
    </source>
</evidence>
<evidence type="ECO:0000259" key="1">
    <source>
        <dbReference type="SMART" id="SM00930"/>
    </source>
</evidence>
<proteinExistence type="predicted"/>
<dbReference type="InterPro" id="IPR018449">
    <property type="entry name" value="NIL_domain"/>
</dbReference>